<dbReference type="FunFam" id="1.25.40.10:FF:001208">
    <property type="entry name" value="Tetratricopeptide repeat domain-containing protein"/>
    <property type="match status" value="1"/>
</dbReference>
<evidence type="ECO:0000256" key="3">
    <source>
        <dbReference type="PROSITE-ProRule" id="PRU00339"/>
    </source>
</evidence>
<dbReference type="GO" id="GO:0072546">
    <property type="term" value="C:EMC complex"/>
    <property type="evidence" value="ECO:0007669"/>
    <property type="project" value="UniProtKB-UniRule"/>
</dbReference>
<dbReference type="AlphaFoldDB" id="A0A9W9K931"/>
<dbReference type="PROSITE" id="PS50005">
    <property type="entry name" value="TPR"/>
    <property type="match status" value="1"/>
</dbReference>
<dbReference type="InterPro" id="IPR039856">
    <property type="entry name" value="EMC2-like"/>
</dbReference>
<dbReference type="Pfam" id="PF22890">
    <property type="entry name" value="TPR_EMC2"/>
    <property type="match status" value="1"/>
</dbReference>
<evidence type="ECO:0000259" key="6">
    <source>
        <dbReference type="Pfam" id="PF22890"/>
    </source>
</evidence>
<gene>
    <name evidence="7" type="ORF">N7456_008294</name>
</gene>
<dbReference type="InterPro" id="IPR019734">
    <property type="entry name" value="TPR_rpt"/>
</dbReference>
<evidence type="ECO:0000256" key="5">
    <source>
        <dbReference type="SAM" id="MobiDB-lite"/>
    </source>
</evidence>
<keyword evidence="1" id="KW-0677">Repeat</keyword>
<dbReference type="InterPro" id="IPR055217">
    <property type="entry name" value="TPR_EMC2"/>
</dbReference>
<keyword evidence="2 3" id="KW-0802">TPR repeat</keyword>
<reference evidence="7" key="2">
    <citation type="journal article" date="2023" name="IMA Fungus">
        <title>Comparative genomic study of the Penicillium genus elucidates a diverse pangenome and 15 lateral gene transfer events.</title>
        <authorList>
            <person name="Petersen C."/>
            <person name="Sorensen T."/>
            <person name="Nielsen M.R."/>
            <person name="Sondergaard T.E."/>
            <person name="Sorensen J.L."/>
            <person name="Fitzpatrick D.A."/>
            <person name="Frisvad J.C."/>
            <person name="Nielsen K.L."/>
        </authorList>
    </citation>
    <scope>NUCLEOTIDE SEQUENCE</scope>
    <source>
        <strain evidence="7">IBT 30069</strain>
    </source>
</reference>
<accession>A0A9W9K931</accession>
<protein>
    <recommendedName>
        <fullName evidence="4">ER membrane protein complex subunit 2</fullName>
    </recommendedName>
</protein>
<name>A0A9W9K931_9EURO</name>
<sequence length="309" mass="33634">MGALVDAREINGSDLIAALRLSQQAPGLLGNGSKNTTPSSSSTGTAEEYGQIEQLFLACLRTGDDQSAQACLDRLSLRFGPSNERVMGLQGLYQEATAKDRSALEKCLKGYENILSENPVNVPILKRRVALLRSLNRTSDAIAALIQLLDAIPTDAEAWCELADLYQAEGLGAQAIFSLEEALLIAPNAWNIHARLGEILYVGASSPDGARLAGKSVQHFCRSIELCDDYLRGFYGLALASSRLLNTDYESPSDSTAPSKQTAERLHRFALQRLRDIVQSRAVDDQHWASSRSELIAAQALLNRFEQTP</sequence>
<dbReference type="EMBL" id="JAPQKH010000005">
    <property type="protein sequence ID" value="KAJ5097573.1"/>
    <property type="molecule type" value="Genomic_DNA"/>
</dbReference>
<dbReference type="Gene3D" id="1.25.40.10">
    <property type="entry name" value="Tetratricopeptide repeat domain"/>
    <property type="match status" value="1"/>
</dbReference>
<dbReference type="PANTHER" id="PTHR12760">
    <property type="entry name" value="TETRATRICOPEPTIDE REPEAT PROTEIN"/>
    <property type="match status" value="1"/>
</dbReference>
<feature type="region of interest" description="Disordered" evidence="5">
    <location>
        <begin position="27"/>
        <end position="46"/>
    </location>
</feature>
<keyword evidence="4" id="KW-0256">Endoplasmic reticulum</keyword>
<evidence type="ECO:0000256" key="2">
    <source>
        <dbReference type="ARBA" id="ARBA00022803"/>
    </source>
</evidence>
<comment type="subunit">
    <text evidence="4">Component of the ER membrane protein complex (EMC).</text>
</comment>
<proteinExistence type="inferred from homology"/>
<evidence type="ECO:0000256" key="1">
    <source>
        <dbReference type="ARBA" id="ARBA00022737"/>
    </source>
</evidence>
<keyword evidence="4" id="KW-0472">Membrane</keyword>
<feature type="domain" description="EMC2 TPR-like" evidence="6">
    <location>
        <begin position="106"/>
        <end position="198"/>
    </location>
</feature>
<comment type="caution">
    <text evidence="7">The sequence shown here is derived from an EMBL/GenBank/DDBJ whole genome shotgun (WGS) entry which is preliminary data.</text>
</comment>
<dbReference type="InterPro" id="IPR011990">
    <property type="entry name" value="TPR-like_helical_dom_sf"/>
</dbReference>
<dbReference type="SMART" id="SM00028">
    <property type="entry name" value="TPR"/>
    <property type="match status" value="2"/>
</dbReference>
<evidence type="ECO:0000313" key="8">
    <source>
        <dbReference type="Proteomes" id="UP001149165"/>
    </source>
</evidence>
<comment type="similarity">
    <text evidence="4">Belongs to the EMC2 family.</text>
</comment>
<comment type="function">
    <text evidence="4">Part of the endoplasmic reticulum membrane protein complex (EMC) that enables the energy-independent insertion into endoplasmic reticulum membranes of newly synthesized membrane proteins.</text>
</comment>
<reference evidence="7" key="1">
    <citation type="submission" date="2022-11" db="EMBL/GenBank/DDBJ databases">
        <authorList>
            <person name="Petersen C."/>
        </authorList>
    </citation>
    <scope>NUCLEOTIDE SEQUENCE</scope>
    <source>
        <strain evidence="7">IBT 30069</strain>
    </source>
</reference>
<evidence type="ECO:0000313" key="7">
    <source>
        <dbReference type="EMBL" id="KAJ5097573.1"/>
    </source>
</evidence>
<evidence type="ECO:0000256" key="4">
    <source>
        <dbReference type="RuleBase" id="RU367091"/>
    </source>
</evidence>
<dbReference type="OrthoDB" id="124397at2759"/>
<comment type="subcellular location">
    <subcellularLocation>
        <location evidence="4">Endoplasmic reticulum membrane</location>
        <topology evidence="4">Peripheral membrane protein</topology>
        <orientation evidence="4">Cytoplasmic side</orientation>
    </subcellularLocation>
</comment>
<dbReference type="SUPFAM" id="SSF48452">
    <property type="entry name" value="TPR-like"/>
    <property type="match status" value="1"/>
</dbReference>
<organism evidence="7 8">
    <name type="scientific">Penicillium angulare</name>
    <dbReference type="NCBI Taxonomy" id="116970"/>
    <lineage>
        <taxon>Eukaryota</taxon>
        <taxon>Fungi</taxon>
        <taxon>Dikarya</taxon>
        <taxon>Ascomycota</taxon>
        <taxon>Pezizomycotina</taxon>
        <taxon>Eurotiomycetes</taxon>
        <taxon>Eurotiomycetidae</taxon>
        <taxon>Eurotiales</taxon>
        <taxon>Aspergillaceae</taxon>
        <taxon>Penicillium</taxon>
    </lineage>
</organism>
<feature type="compositionally biased region" description="Polar residues" evidence="5">
    <location>
        <begin position="32"/>
        <end position="45"/>
    </location>
</feature>
<feature type="repeat" description="TPR" evidence="3">
    <location>
        <begin position="156"/>
        <end position="189"/>
    </location>
</feature>
<dbReference type="Proteomes" id="UP001149165">
    <property type="component" value="Unassembled WGS sequence"/>
</dbReference>
<keyword evidence="8" id="KW-1185">Reference proteome</keyword>